<dbReference type="PANTHER" id="PTHR30349">
    <property type="entry name" value="PHAGE INTEGRASE-RELATED"/>
    <property type="match status" value="1"/>
</dbReference>
<proteinExistence type="predicted"/>
<dbReference type="Gene3D" id="1.10.443.10">
    <property type="entry name" value="Intergrase catalytic core"/>
    <property type="match status" value="1"/>
</dbReference>
<feature type="domain" description="Core-binding (CB)" evidence="5">
    <location>
        <begin position="58"/>
        <end position="138"/>
    </location>
</feature>
<dbReference type="Proteomes" id="UP001156441">
    <property type="component" value="Unassembled WGS sequence"/>
</dbReference>
<dbReference type="InterPro" id="IPR004107">
    <property type="entry name" value="Integrase_SAM-like_N"/>
</dbReference>
<dbReference type="RefSeq" id="WP_260195702.1">
    <property type="nucleotide sequence ID" value="NZ_JAFFZE010000028.1"/>
</dbReference>
<evidence type="ECO:0000256" key="3">
    <source>
        <dbReference type="PROSITE-ProRule" id="PRU01248"/>
    </source>
</evidence>
<evidence type="ECO:0000313" key="7">
    <source>
        <dbReference type="Proteomes" id="UP001156441"/>
    </source>
</evidence>
<evidence type="ECO:0000259" key="5">
    <source>
        <dbReference type="PROSITE" id="PS51900"/>
    </source>
</evidence>
<dbReference type="EMBL" id="JAFFZE010000028">
    <property type="protein sequence ID" value="MCT2587792.1"/>
    <property type="molecule type" value="Genomic_DNA"/>
</dbReference>
<dbReference type="PANTHER" id="PTHR30349:SF64">
    <property type="entry name" value="PROPHAGE INTEGRASE INTD-RELATED"/>
    <property type="match status" value="1"/>
</dbReference>
<protein>
    <submittedName>
        <fullName evidence="6">Tyrosine-type recombinase/integrase family protein</fullName>
    </submittedName>
</protein>
<feature type="region of interest" description="Disordered" evidence="4">
    <location>
        <begin position="141"/>
        <end position="160"/>
    </location>
</feature>
<keyword evidence="7" id="KW-1185">Reference proteome</keyword>
<dbReference type="InterPro" id="IPR044068">
    <property type="entry name" value="CB"/>
</dbReference>
<evidence type="ECO:0000313" key="6">
    <source>
        <dbReference type="EMBL" id="MCT2587792.1"/>
    </source>
</evidence>
<keyword evidence="1 3" id="KW-0238">DNA-binding</keyword>
<dbReference type="InterPro" id="IPR010998">
    <property type="entry name" value="Integrase_recombinase_N"/>
</dbReference>
<dbReference type="InterPro" id="IPR050090">
    <property type="entry name" value="Tyrosine_recombinase_XerCD"/>
</dbReference>
<reference evidence="6 7" key="1">
    <citation type="submission" date="2021-02" db="EMBL/GenBank/DDBJ databases">
        <title>Actinophytocola xerophila sp. nov., isolated from soil of cotton cropping field.</title>
        <authorList>
            <person name="Huang R."/>
            <person name="Chen X."/>
            <person name="Ge X."/>
            <person name="Liu W."/>
        </authorList>
    </citation>
    <scope>NUCLEOTIDE SEQUENCE [LARGE SCALE GENOMIC DNA]</scope>
    <source>
        <strain evidence="6 7">S1-96</strain>
    </source>
</reference>
<comment type="caution">
    <text evidence="6">The sequence shown here is derived from an EMBL/GenBank/DDBJ whole genome shotgun (WGS) entry which is preliminary data.</text>
</comment>
<dbReference type="Gene3D" id="1.10.150.130">
    <property type="match status" value="1"/>
</dbReference>
<organism evidence="6 7">
    <name type="scientific">Actinophytocola gossypii</name>
    <dbReference type="NCBI Taxonomy" id="2812003"/>
    <lineage>
        <taxon>Bacteria</taxon>
        <taxon>Bacillati</taxon>
        <taxon>Actinomycetota</taxon>
        <taxon>Actinomycetes</taxon>
        <taxon>Pseudonocardiales</taxon>
        <taxon>Pseudonocardiaceae</taxon>
    </lineage>
</organism>
<keyword evidence="2" id="KW-0233">DNA recombination</keyword>
<gene>
    <name evidence="6" type="ORF">JT362_32220</name>
</gene>
<dbReference type="SUPFAM" id="SSF56349">
    <property type="entry name" value="DNA breaking-rejoining enzymes"/>
    <property type="match status" value="2"/>
</dbReference>
<evidence type="ECO:0000256" key="1">
    <source>
        <dbReference type="ARBA" id="ARBA00023125"/>
    </source>
</evidence>
<dbReference type="InterPro" id="IPR013762">
    <property type="entry name" value="Integrase-like_cat_sf"/>
</dbReference>
<accession>A0ABT2JIS4</accession>
<dbReference type="Pfam" id="PF14659">
    <property type="entry name" value="Phage_int_SAM_3"/>
    <property type="match status" value="1"/>
</dbReference>
<evidence type="ECO:0000256" key="2">
    <source>
        <dbReference type="ARBA" id="ARBA00023172"/>
    </source>
</evidence>
<dbReference type="InterPro" id="IPR011010">
    <property type="entry name" value="DNA_brk_join_enz"/>
</dbReference>
<dbReference type="PROSITE" id="PS51900">
    <property type="entry name" value="CB"/>
    <property type="match status" value="1"/>
</dbReference>
<sequence>MAYAEKRGNLWRARWRGPDGTLEGLSGFETKTDAVDYGRDREAEIRKGTYVDPRAGSITLTEWVNDWFPSLDLEPTTLSNYRYMIEYHILPAFGQRALNTLTTHEIAKWEKQLRGSGLSQRTAAGARSTLTTVLADAIPRHIQSNPSERKRGKGRKGQGRIARIEKQEKGWTSPTQALHLAERAAVLSGFETDFTMTITIAYTAMRWGEALGLAPDRVHGDAVDVHWKLYELDGHFYRGRPKDGSMRTIDLPNFLGKILAEHLEKAARFACTCRYPEGADSDIPWCTGAEYVFLGGRGGHFRRSNYGARFFRPAADGVYPERNGTRPRARMPVLVDQAHPWPGKLVPPWPYADAQMPVYEPPGGRGRPRPGGATRFASWLPIQPGLTPHGLRHGHQTWMDEAGIPYPLQAERMGHEVPGMRGVYSHVSASMREALKSALQAMWEQSLTERLRISTRSAVPILDRLLREHRGA</sequence>
<evidence type="ECO:0000256" key="4">
    <source>
        <dbReference type="SAM" id="MobiDB-lite"/>
    </source>
</evidence>
<name>A0ABT2JIS4_9PSEU</name>